<protein>
    <submittedName>
        <fullName evidence="5">Response regulator</fullName>
    </submittedName>
</protein>
<evidence type="ECO:0000259" key="4">
    <source>
        <dbReference type="PROSITE" id="PS50110"/>
    </source>
</evidence>
<dbReference type="Proteomes" id="UP000886111">
    <property type="component" value="Unassembled WGS sequence"/>
</dbReference>
<organism evidence="5">
    <name type="scientific">Caldithrix abyssi</name>
    <dbReference type="NCBI Taxonomy" id="187145"/>
    <lineage>
        <taxon>Bacteria</taxon>
        <taxon>Pseudomonadati</taxon>
        <taxon>Calditrichota</taxon>
        <taxon>Calditrichia</taxon>
        <taxon>Calditrichales</taxon>
        <taxon>Calditrichaceae</taxon>
        <taxon>Caldithrix</taxon>
    </lineage>
</organism>
<dbReference type="Gene3D" id="3.40.50.2300">
    <property type="match status" value="1"/>
</dbReference>
<dbReference type="Pfam" id="PF00072">
    <property type="entry name" value="Response_reg"/>
    <property type="match status" value="1"/>
</dbReference>
<accession>A0A7V5H4Q4</accession>
<gene>
    <name evidence="5" type="ORF">ENL21_08485</name>
</gene>
<name>A0A7V5H4Q4_CALAY</name>
<dbReference type="PANTHER" id="PTHR44591">
    <property type="entry name" value="STRESS RESPONSE REGULATOR PROTEIN 1"/>
    <property type="match status" value="1"/>
</dbReference>
<evidence type="ECO:0000256" key="1">
    <source>
        <dbReference type="ARBA" id="ARBA00022553"/>
    </source>
</evidence>
<comment type="caution">
    <text evidence="5">The sequence shown here is derived from an EMBL/GenBank/DDBJ whole genome shotgun (WGS) entry which is preliminary data.</text>
</comment>
<feature type="modified residue" description="4-aspartylphosphate" evidence="2">
    <location>
        <position position="55"/>
    </location>
</feature>
<sequence length="189" mass="21896">MFTDKAILIVDDDPAIVEMISEGLQEHNFKVITASDPEEALKKCKFEPLGLALLDLDLGYQKMNGIELGIKLLESFPDLIVVIMTGYHNIKYAIQAMREFSFHYMIKPFRIDQIISLFERASYELELKAENQQLKEQIKILQKEINRLKKVLNDIRPEEANLSVAAKEKELRQKLKNKQALNSYQRQKG</sequence>
<dbReference type="SMART" id="SM00448">
    <property type="entry name" value="REC"/>
    <property type="match status" value="1"/>
</dbReference>
<reference evidence="5" key="1">
    <citation type="journal article" date="2020" name="mSystems">
        <title>Genome- and Community-Level Interaction Insights into Carbon Utilization and Element Cycling Functions of Hydrothermarchaeota in Hydrothermal Sediment.</title>
        <authorList>
            <person name="Zhou Z."/>
            <person name="Liu Y."/>
            <person name="Xu W."/>
            <person name="Pan J."/>
            <person name="Luo Z.H."/>
            <person name="Li M."/>
        </authorList>
    </citation>
    <scope>NUCLEOTIDE SEQUENCE [LARGE SCALE GENOMIC DNA]</scope>
    <source>
        <strain evidence="5">HyVt-76</strain>
    </source>
</reference>
<evidence type="ECO:0000256" key="2">
    <source>
        <dbReference type="PROSITE-ProRule" id="PRU00169"/>
    </source>
</evidence>
<proteinExistence type="predicted"/>
<keyword evidence="1 2" id="KW-0597">Phosphoprotein</keyword>
<dbReference type="InterPro" id="IPR001789">
    <property type="entry name" value="Sig_transdc_resp-reg_receiver"/>
</dbReference>
<feature type="coiled-coil region" evidence="3">
    <location>
        <begin position="120"/>
        <end position="151"/>
    </location>
</feature>
<feature type="domain" description="Response regulatory" evidence="4">
    <location>
        <begin position="6"/>
        <end position="122"/>
    </location>
</feature>
<dbReference type="GO" id="GO:0000160">
    <property type="term" value="P:phosphorelay signal transduction system"/>
    <property type="evidence" value="ECO:0007669"/>
    <property type="project" value="InterPro"/>
</dbReference>
<evidence type="ECO:0000313" key="5">
    <source>
        <dbReference type="EMBL" id="HHE55804.1"/>
    </source>
</evidence>
<dbReference type="InterPro" id="IPR011006">
    <property type="entry name" value="CheY-like_superfamily"/>
</dbReference>
<dbReference type="PROSITE" id="PS50110">
    <property type="entry name" value="RESPONSE_REGULATORY"/>
    <property type="match status" value="1"/>
</dbReference>
<dbReference type="InterPro" id="IPR050595">
    <property type="entry name" value="Bact_response_regulator"/>
</dbReference>
<dbReference type="EMBL" id="DRTD01000626">
    <property type="protein sequence ID" value="HHE55804.1"/>
    <property type="molecule type" value="Genomic_DNA"/>
</dbReference>
<dbReference type="AlphaFoldDB" id="A0A7V5H4Q4"/>
<keyword evidence="3" id="KW-0175">Coiled coil</keyword>
<evidence type="ECO:0000256" key="3">
    <source>
        <dbReference type="SAM" id="Coils"/>
    </source>
</evidence>
<dbReference type="PANTHER" id="PTHR44591:SF21">
    <property type="entry name" value="TWO-COMPONENT RESPONSE REGULATOR"/>
    <property type="match status" value="1"/>
</dbReference>
<dbReference type="SUPFAM" id="SSF52172">
    <property type="entry name" value="CheY-like"/>
    <property type="match status" value="1"/>
</dbReference>